<protein>
    <submittedName>
        <fullName evidence="2">Uncharacterized protein</fullName>
    </submittedName>
</protein>
<feature type="non-terminal residue" evidence="2">
    <location>
        <position position="43"/>
    </location>
</feature>
<reference evidence="2 3" key="1">
    <citation type="submission" date="2023-12" db="EMBL/GenBank/DDBJ databases">
        <title>A high-quality genome assembly for Dillenia turbinata (Dilleniales).</title>
        <authorList>
            <person name="Chanderbali A."/>
        </authorList>
    </citation>
    <scope>NUCLEOTIDE SEQUENCE [LARGE SCALE GENOMIC DNA]</scope>
    <source>
        <strain evidence="2">LSX21</strain>
        <tissue evidence="2">Leaf</tissue>
    </source>
</reference>
<dbReference type="Proteomes" id="UP001370490">
    <property type="component" value="Unassembled WGS sequence"/>
</dbReference>
<keyword evidence="1" id="KW-0732">Signal</keyword>
<comment type="caution">
    <text evidence="2">The sequence shown here is derived from an EMBL/GenBank/DDBJ whole genome shotgun (WGS) entry which is preliminary data.</text>
</comment>
<name>A0AAN8W3J8_9MAGN</name>
<dbReference type="AlphaFoldDB" id="A0AAN8W3J8"/>
<feature type="signal peptide" evidence="1">
    <location>
        <begin position="1"/>
        <end position="20"/>
    </location>
</feature>
<evidence type="ECO:0000256" key="1">
    <source>
        <dbReference type="SAM" id="SignalP"/>
    </source>
</evidence>
<sequence length="43" mass="4884">MLIGWCGWYSPGITLWKSMAMRKLTLAWWALEGTVLSPSKLLS</sequence>
<gene>
    <name evidence="2" type="ORF">RJ641_013048</name>
</gene>
<evidence type="ECO:0000313" key="2">
    <source>
        <dbReference type="EMBL" id="KAK6945504.1"/>
    </source>
</evidence>
<evidence type="ECO:0000313" key="3">
    <source>
        <dbReference type="Proteomes" id="UP001370490"/>
    </source>
</evidence>
<organism evidence="2 3">
    <name type="scientific">Dillenia turbinata</name>
    <dbReference type="NCBI Taxonomy" id="194707"/>
    <lineage>
        <taxon>Eukaryota</taxon>
        <taxon>Viridiplantae</taxon>
        <taxon>Streptophyta</taxon>
        <taxon>Embryophyta</taxon>
        <taxon>Tracheophyta</taxon>
        <taxon>Spermatophyta</taxon>
        <taxon>Magnoliopsida</taxon>
        <taxon>eudicotyledons</taxon>
        <taxon>Gunneridae</taxon>
        <taxon>Pentapetalae</taxon>
        <taxon>Dilleniales</taxon>
        <taxon>Dilleniaceae</taxon>
        <taxon>Dillenia</taxon>
    </lineage>
</organism>
<proteinExistence type="predicted"/>
<feature type="chain" id="PRO_5043051296" evidence="1">
    <location>
        <begin position="21"/>
        <end position="43"/>
    </location>
</feature>
<accession>A0AAN8W3J8</accession>
<keyword evidence="3" id="KW-1185">Reference proteome</keyword>
<dbReference type="EMBL" id="JBAMMX010000002">
    <property type="protein sequence ID" value="KAK6945504.1"/>
    <property type="molecule type" value="Genomic_DNA"/>
</dbReference>